<proteinExistence type="predicted"/>
<name>A0A2Z5G2F8_9BACT</name>
<sequence length="57" mass="6039">MVIGYYEGKKLVYSARVRNGLTPATRVQLFCGSPLVAPLAGNEKAICLGQGVPQICS</sequence>
<dbReference type="AlphaFoldDB" id="A0A2Z5G2F8"/>
<dbReference type="Proteomes" id="UP000253606">
    <property type="component" value="Chromosome"/>
</dbReference>
<protein>
    <submittedName>
        <fullName evidence="1">Uncharacterized protein</fullName>
    </submittedName>
</protein>
<gene>
    <name evidence="1" type="ORF">ACPOL_3429</name>
</gene>
<evidence type="ECO:0000313" key="2">
    <source>
        <dbReference type="Proteomes" id="UP000253606"/>
    </source>
</evidence>
<reference evidence="1 2" key="1">
    <citation type="journal article" date="2018" name="Front. Microbiol.">
        <title>Hydrolytic Capabilities as a Key to Environmental Success: Chitinolytic and Cellulolytic Acidobacteria From Acidic Sub-arctic Soils and Boreal Peatlands.</title>
        <authorList>
            <person name="Belova S.E."/>
            <person name="Ravin N.V."/>
            <person name="Pankratov T.A."/>
            <person name="Rakitin A.L."/>
            <person name="Ivanova A.A."/>
            <person name="Beletsky A.V."/>
            <person name="Mardanov A.V."/>
            <person name="Sinninghe Damste J.S."/>
            <person name="Dedysh S.N."/>
        </authorList>
    </citation>
    <scope>NUCLEOTIDE SEQUENCE [LARGE SCALE GENOMIC DNA]</scope>
    <source>
        <strain evidence="1 2">SBC82</strain>
    </source>
</reference>
<dbReference type="EMBL" id="CP030840">
    <property type="protein sequence ID" value="AXC12716.1"/>
    <property type="molecule type" value="Genomic_DNA"/>
</dbReference>
<organism evidence="1 2">
    <name type="scientific">Acidisarcina polymorpha</name>
    <dbReference type="NCBI Taxonomy" id="2211140"/>
    <lineage>
        <taxon>Bacteria</taxon>
        <taxon>Pseudomonadati</taxon>
        <taxon>Acidobacteriota</taxon>
        <taxon>Terriglobia</taxon>
        <taxon>Terriglobales</taxon>
        <taxon>Acidobacteriaceae</taxon>
        <taxon>Acidisarcina</taxon>
    </lineage>
</organism>
<dbReference type="KEGG" id="abas:ACPOL_3429"/>
<keyword evidence="2" id="KW-1185">Reference proteome</keyword>
<accession>A0A2Z5G2F8</accession>
<evidence type="ECO:0000313" key="1">
    <source>
        <dbReference type="EMBL" id="AXC12716.1"/>
    </source>
</evidence>